<dbReference type="EMBL" id="CP011002">
    <property type="protein sequence ID" value="AKO65431.1"/>
    <property type="molecule type" value="Genomic_DNA"/>
</dbReference>
<dbReference type="PANTHER" id="PTHR34300:SF2">
    <property type="entry name" value="QUEUOSINE PRECURSOR TRANSPORTER-RELATED"/>
    <property type="match status" value="1"/>
</dbReference>
<feature type="transmembrane region" description="Helical" evidence="1">
    <location>
        <begin position="77"/>
        <end position="98"/>
    </location>
</feature>
<dbReference type="Pfam" id="PF02592">
    <property type="entry name" value="Vut_1"/>
    <property type="match status" value="1"/>
</dbReference>
<name>A0A0H4IWT7_9PROT</name>
<dbReference type="GO" id="GO:0005886">
    <property type="term" value="C:plasma membrane"/>
    <property type="evidence" value="ECO:0007669"/>
    <property type="project" value="UniProtKB-SubCell"/>
</dbReference>
<keyword evidence="1" id="KW-0813">Transport</keyword>
<comment type="function">
    <text evidence="1">Involved in the import of queuosine (Q) precursors, required for Q precursor salvage.</text>
</comment>
<dbReference type="InterPro" id="IPR003744">
    <property type="entry name" value="YhhQ"/>
</dbReference>
<feature type="transmembrane region" description="Helical" evidence="1">
    <location>
        <begin position="151"/>
        <end position="174"/>
    </location>
</feature>
<comment type="subcellular location">
    <subcellularLocation>
        <location evidence="1">Cell inner membrane</location>
        <topology evidence="1">Multi-pass membrane protein</topology>
    </subcellularLocation>
</comment>
<keyword evidence="1" id="KW-1133">Transmembrane helix</keyword>
<evidence type="ECO:0000256" key="1">
    <source>
        <dbReference type="HAMAP-Rule" id="MF_02088"/>
    </source>
</evidence>
<dbReference type="OrthoDB" id="9805479at2"/>
<keyword evidence="3" id="KW-1185">Reference proteome</keyword>
<feature type="transmembrane region" description="Helical" evidence="1">
    <location>
        <begin position="12"/>
        <end position="30"/>
    </location>
</feature>
<reference evidence="2 3" key="1">
    <citation type="submission" date="2015-03" db="EMBL/GenBank/DDBJ databases">
        <title>Comparative analysis of the OM43 clade including a novel species from Red Sea uncovers genomic and metabolic diversity among marine methylotrophs.</title>
        <authorList>
            <person name="Jimenez-Infante F."/>
            <person name="Ngugi D.K."/>
            <person name="Vinu M."/>
            <person name="Alam I."/>
            <person name="Kamau A."/>
            <person name="Blom J."/>
            <person name="Bajic V.B."/>
            <person name="Stingl U."/>
        </authorList>
    </citation>
    <scope>NUCLEOTIDE SEQUENCE [LARGE SCALE GENOMIC DNA]</scope>
    <source>
        <strain evidence="2 3">MBRSH7</strain>
    </source>
</reference>
<dbReference type="PANTHER" id="PTHR34300">
    <property type="entry name" value="QUEUOSINE PRECURSOR TRANSPORTER-RELATED"/>
    <property type="match status" value="1"/>
</dbReference>
<keyword evidence="1" id="KW-0997">Cell inner membrane</keyword>
<dbReference type="NCBIfam" id="TIGR00697">
    <property type="entry name" value="queuosine precursor transporter"/>
    <property type="match status" value="1"/>
</dbReference>
<comment type="similarity">
    <text evidence="1">Belongs to the vitamin uptake transporter (VUT/ECF) (TC 2.A.88) family. Q precursor transporter subfamily.</text>
</comment>
<feature type="transmembrane region" description="Helical" evidence="1">
    <location>
        <begin position="186"/>
        <end position="209"/>
    </location>
</feature>
<protein>
    <recommendedName>
        <fullName evidence="1">Probable queuosine precursor transporter</fullName>
        <shortName evidence="1">Q precursor transporter</shortName>
    </recommendedName>
</protein>
<accession>A0A0H4IWT7</accession>
<dbReference type="Proteomes" id="UP000066549">
    <property type="component" value="Chromosome"/>
</dbReference>
<keyword evidence="1" id="KW-0472">Membrane</keyword>
<dbReference type="AlphaFoldDB" id="A0A0H4IWT7"/>
<evidence type="ECO:0000313" key="3">
    <source>
        <dbReference type="Proteomes" id="UP000066549"/>
    </source>
</evidence>
<keyword evidence="1" id="KW-0812">Transmembrane</keyword>
<dbReference type="PATRIC" id="fig|1623450.3.peg.258"/>
<keyword evidence="1" id="KW-1003">Cell membrane</keyword>
<dbReference type="GO" id="GO:0022857">
    <property type="term" value="F:transmembrane transporter activity"/>
    <property type="evidence" value="ECO:0007669"/>
    <property type="project" value="UniProtKB-UniRule"/>
</dbReference>
<organism evidence="2 3">
    <name type="scientific">Methylophilales bacterium MBRS-H7</name>
    <dbReference type="NCBI Taxonomy" id="1623450"/>
    <lineage>
        <taxon>Bacteria</taxon>
        <taxon>Pseudomonadati</taxon>
        <taxon>Pseudomonadota</taxon>
        <taxon>Betaproteobacteria</taxon>
        <taxon>Nitrosomonadales</taxon>
        <taxon>OM43 clade</taxon>
    </lineage>
</organism>
<sequence>MKISNPTPNYKYYDLVMAAFVTVLITANIIGPAKISQLELPMIGTITFGAGVLFFPISFIFGDILTEVYGYAASRRVIWTGFAGLAFASLMAWVIVALPPAPFWDNQEVYEIAFGSAWRVALAGLIAFAAGEFINSWVMAKMKIWSQGKHLWFRTISSTIAGEGVDSILFYPLAFYNSGVIPNDKIWLVVVAQFFAKTMVEVAFTPFIYKIINFLKRKENIDYYDHQTNFNPFKLKI</sequence>
<feature type="transmembrane region" description="Helical" evidence="1">
    <location>
        <begin position="42"/>
        <end position="65"/>
    </location>
</feature>
<evidence type="ECO:0000313" key="2">
    <source>
        <dbReference type="EMBL" id="AKO65431.1"/>
    </source>
</evidence>
<dbReference type="HAMAP" id="MF_02088">
    <property type="entry name" value="Q_prec_transport"/>
    <property type="match status" value="1"/>
</dbReference>
<proteinExistence type="inferred from homology"/>
<feature type="transmembrane region" description="Helical" evidence="1">
    <location>
        <begin position="118"/>
        <end position="139"/>
    </location>
</feature>
<gene>
    <name evidence="2" type="ORF">VI33_01300</name>
</gene>